<accession>A0A399ETM1</accession>
<keyword evidence="4" id="KW-1185">Reference proteome</keyword>
<dbReference type="PROSITE" id="PS50043">
    <property type="entry name" value="HTH_LUXR_2"/>
    <property type="match status" value="1"/>
</dbReference>
<keyword evidence="1" id="KW-0238">DNA-binding</keyword>
<dbReference type="Pfam" id="PF00196">
    <property type="entry name" value="GerE"/>
    <property type="match status" value="1"/>
</dbReference>
<dbReference type="AlphaFoldDB" id="A0A399ETM1"/>
<comment type="caution">
    <text evidence="3">The sequence shown here is derived from an EMBL/GenBank/DDBJ whole genome shotgun (WGS) entry which is preliminary data.</text>
</comment>
<evidence type="ECO:0000256" key="1">
    <source>
        <dbReference type="ARBA" id="ARBA00023125"/>
    </source>
</evidence>
<dbReference type="PANTHER" id="PTHR43214:SF43">
    <property type="entry name" value="TWO-COMPONENT RESPONSE REGULATOR"/>
    <property type="match status" value="1"/>
</dbReference>
<evidence type="ECO:0000259" key="2">
    <source>
        <dbReference type="PROSITE" id="PS50043"/>
    </source>
</evidence>
<dbReference type="InterPro" id="IPR016032">
    <property type="entry name" value="Sig_transdc_resp-reg_C-effctor"/>
</dbReference>
<proteinExistence type="predicted"/>
<name>A0A399ETM1_9DEIN</name>
<dbReference type="GO" id="GO:0006355">
    <property type="term" value="P:regulation of DNA-templated transcription"/>
    <property type="evidence" value="ECO:0007669"/>
    <property type="project" value="InterPro"/>
</dbReference>
<dbReference type="SUPFAM" id="SSF46894">
    <property type="entry name" value="C-terminal effector domain of the bipartite response regulators"/>
    <property type="match status" value="1"/>
</dbReference>
<feature type="domain" description="HTH luxR-type" evidence="2">
    <location>
        <begin position="99"/>
        <end position="164"/>
    </location>
</feature>
<dbReference type="InterPro" id="IPR000792">
    <property type="entry name" value="Tscrpt_reg_LuxR_C"/>
</dbReference>
<dbReference type="Gene3D" id="1.10.10.10">
    <property type="entry name" value="Winged helix-like DNA-binding domain superfamily/Winged helix DNA-binding domain"/>
    <property type="match status" value="1"/>
</dbReference>
<dbReference type="CDD" id="cd06170">
    <property type="entry name" value="LuxR_C_like"/>
    <property type="match status" value="1"/>
</dbReference>
<dbReference type="Proteomes" id="UP000265341">
    <property type="component" value="Unassembled WGS sequence"/>
</dbReference>
<dbReference type="EMBL" id="QWLA01000040">
    <property type="protein sequence ID" value="RIH85581.1"/>
    <property type="molecule type" value="Genomic_DNA"/>
</dbReference>
<dbReference type="InterPro" id="IPR036388">
    <property type="entry name" value="WH-like_DNA-bd_sf"/>
</dbReference>
<dbReference type="GO" id="GO:0003677">
    <property type="term" value="F:DNA binding"/>
    <property type="evidence" value="ECO:0007669"/>
    <property type="project" value="UniProtKB-KW"/>
</dbReference>
<organism evidence="3 4">
    <name type="scientific">Calidithermus roseus</name>
    <dbReference type="NCBI Taxonomy" id="1644118"/>
    <lineage>
        <taxon>Bacteria</taxon>
        <taxon>Thermotogati</taxon>
        <taxon>Deinococcota</taxon>
        <taxon>Deinococci</taxon>
        <taxon>Thermales</taxon>
        <taxon>Thermaceae</taxon>
        <taxon>Calidithermus</taxon>
    </lineage>
</organism>
<evidence type="ECO:0000313" key="4">
    <source>
        <dbReference type="Proteomes" id="UP000265341"/>
    </source>
</evidence>
<dbReference type="PRINTS" id="PR00038">
    <property type="entry name" value="HTHLUXR"/>
</dbReference>
<reference evidence="3 4" key="1">
    <citation type="submission" date="2018-08" db="EMBL/GenBank/DDBJ databases">
        <title>Meiothermus roseus NBRC 110900 genome sequencing project.</title>
        <authorList>
            <person name="Da Costa M.S."/>
            <person name="Albuquerque L."/>
            <person name="Raposo P."/>
            <person name="Froufe H.J.C."/>
            <person name="Barroso C.S."/>
            <person name="Egas C."/>
        </authorList>
    </citation>
    <scope>NUCLEOTIDE SEQUENCE [LARGE SCALE GENOMIC DNA]</scope>
    <source>
        <strain evidence="3 4">NBRC 110900</strain>
    </source>
</reference>
<dbReference type="PANTHER" id="PTHR43214">
    <property type="entry name" value="TWO-COMPONENT RESPONSE REGULATOR"/>
    <property type="match status" value="1"/>
</dbReference>
<sequence>MACYSGVSTIQRHGTALLESAQLLHSVHLVLDAPWGFALWGFAELPRPALVVTECPSPHYLRDLIALAPEGILATSAGPEDVLEGLREVAEGRSFHKIPALSPDSLTAREREVMRRVALGLCDADIALALGVSRRTVYNWVSSLQEKLGLKNRVQIALYYLGMLPHYQKWCSM</sequence>
<gene>
    <name evidence="3" type="primary">desR_1</name>
    <name evidence="3" type="ORF">Mrose_02145</name>
</gene>
<dbReference type="OrthoDB" id="26159at2"/>
<dbReference type="RefSeq" id="WP_119278133.1">
    <property type="nucleotide sequence ID" value="NZ_QWLA01000040.1"/>
</dbReference>
<dbReference type="SMART" id="SM00421">
    <property type="entry name" value="HTH_LUXR"/>
    <property type="match status" value="1"/>
</dbReference>
<protein>
    <submittedName>
        <fullName evidence="3">Transcriptional regulatory protein DesR</fullName>
    </submittedName>
</protein>
<evidence type="ECO:0000313" key="3">
    <source>
        <dbReference type="EMBL" id="RIH85581.1"/>
    </source>
</evidence>
<dbReference type="InterPro" id="IPR039420">
    <property type="entry name" value="WalR-like"/>
</dbReference>